<gene>
    <name evidence="1" type="ORF">C5167_014309</name>
</gene>
<evidence type="ECO:0000313" key="1">
    <source>
        <dbReference type="EMBL" id="RZC55449.1"/>
    </source>
</evidence>
<name>A0A4Y7J6U5_PAPSO</name>
<dbReference type="AlphaFoldDB" id="A0A4Y7J6U5"/>
<dbReference type="Proteomes" id="UP000316621">
    <property type="component" value="Chromosome 3"/>
</dbReference>
<proteinExistence type="predicted"/>
<protein>
    <submittedName>
        <fullName evidence="1">Uncharacterized protein</fullName>
    </submittedName>
</protein>
<dbReference type="Gramene" id="RZC55449">
    <property type="protein sequence ID" value="RZC55449"/>
    <property type="gene ID" value="C5167_014309"/>
</dbReference>
<keyword evidence="2" id="KW-1185">Reference proteome</keyword>
<sequence length="96" mass="10912">MASLEWAVMEKIKDVMANMRDSSMEEVAETRVEKVILLRNKHYGDILEIHMASNNLQIEAGDDASINVRSIDNISFLKLGFENHNTISVLLESQSY</sequence>
<reference evidence="1 2" key="1">
    <citation type="journal article" date="2018" name="Science">
        <title>The opium poppy genome and morphinan production.</title>
        <authorList>
            <person name="Guo L."/>
            <person name="Winzer T."/>
            <person name="Yang X."/>
            <person name="Li Y."/>
            <person name="Ning Z."/>
            <person name="He Z."/>
            <person name="Teodor R."/>
            <person name="Lu Y."/>
            <person name="Bowser T.A."/>
            <person name="Graham I.A."/>
            <person name="Ye K."/>
        </authorList>
    </citation>
    <scope>NUCLEOTIDE SEQUENCE [LARGE SCALE GENOMIC DNA]</scope>
    <source>
        <strain evidence="2">cv. HN1</strain>
        <tissue evidence="1">Leaves</tissue>
    </source>
</reference>
<accession>A0A4Y7J6U5</accession>
<dbReference type="EMBL" id="CM010717">
    <property type="protein sequence ID" value="RZC55449.1"/>
    <property type="molecule type" value="Genomic_DNA"/>
</dbReference>
<organism evidence="1 2">
    <name type="scientific">Papaver somniferum</name>
    <name type="common">Opium poppy</name>
    <dbReference type="NCBI Taxonomy" id="3469"/>
    <lineage>
        <taxon>Eukaryota</taxon>
        <taxon>Viridiplantae</taxon>
        <taxon>Streptophyta</taxon>
        <taxon>Embryophyta</taxon>
        <taxon>Tracheophyta</taxon>
        <taxon>Spermatophyta</taxon>
        <taxon>Magnoliopsida</taxon>
        <taxon>Ranunculales</taxon>
        <taxon>Papaveraceae</taxon>
        <taxon>Papaveroideae</taxon>
        <taxon>Papaver</taxon>
    </lineage>
</organism>
<evidence type="ECO:0000313" key="2">
    <source>
        <dbReference type="Proteomes" id="UP000316621"/>
    </source>
</evidence>